<keyword evidence="1" id="KW-0472">Membrane</keyword>
<dbReference type="RefSeq" id="WP_141200284.1">
    <property type="nucleotide sequence ID" value="NZ_CP041186.1"/>
</dbReference>
<sequence>MFDQFQRVDAISGWSFLVIIVALLVAFEIGRHLARRRKAVKTARQLHAANVLSGLLVLVSFLLAFSFGLAADYFQQRRQVVLDEANAIGTTYLRSKYLPEPQSKKVARLMLAYVNLRIVETSPEELAKARTRSEALQGELWKVASSLEDQNPNSEFAGLFVASLNEMIDLHQTRVTTALDFRLPLVVLVTLYVVAFLTLLVMGYNAGLGGTGDAVLTVSAVLCIAVVLVLINDLNRPVQLTFEVSQQALIDVRDALEQDLGRHP</sequence>
<accession>A0A4Y6Q021</accession>
<organism evidence="2 3">
    <name type="scientific">Persicimonas caeni</name>
    <dbReference type="NCBI Taxonomy" id="2292766"/>
    <lineage>
        <taxon>Bacteria</taxon>
        <taxon>Deltaproteobacteria</taxon>
        <taxon>Bradymonadales</taxon>
        <taxon>Bradymonadaceae</taxon>
        <taxon>Persicimonas</taxon>
    </lineage>
</organism>
<accession>A0A5B8YBY5</accession>
<evidence type="ECO:0000313" key="3">
    <source>
        <dbReference type="Proteomes" id="UP000315995"/>
    </source>
</evidence>
<keyword evidence="1" id="KW-0812">Transmembrane</keyword>
<evidence type="ECO:0000313" key="2">
    <source>
        <dbReference type="EMBL" id="QDG53830.1"/>
    </source>
</evidence>
<dbReference type="Pfam" id="PF14023">
    <property type="entry name" value="Bestrophin-like"/>
    <property type="match status" value="1"/>
</dbReference>
<dbReference type="AlphaFoldDB" id="A0A4Y6Q021"/>
<dbReference type="OrthoDB" id="272864at2"/>
<feature type="transmembrane region" description="Helical" evidence="1">
    <location>
        <begin position="214"/>
        <end position="231"/>
    </location>
</feature>
<name>A0A4Y6Q021_PERCE</name>
<proteinExistence type="predicted"/>
<feature type="transmembrane region" description="Helical" evidence="1">
    <location>
        <begin position="181"/>
        <end position="202"/>
    </location>
</feature>
<dbReference type="Proteomes" id="UP000315995">
    <property type="component" value="Chromosome"/>
</dbReference>
<evidence type="ECO:0008006" key="4">
    <source>
        <dbReference type="Google" id="ProtNLM"/>
    </source>
</evidence>
<protein>
    <recommendedName>
        <fullName evidence="4">DUF4239 domain-containing protein</fullName>
    </recommendedName>
</protein>
<dbReference type="InterPro" id="IPR025333">
    <property type="entry name" value="DUF4239"/>
</dbReference>
<feature type="transmembrane region" description="Helical" evidence="1">
    <location>
        <begin position="12"/>
        <end position="30"/>
    </location>
</feature>
<keyword evidence="1" id="KW-1133">Transmembrane helix</keyword>
<evidence type="ECO:0000256" key="1">
    <source>
        <dbReference type="SAM" id="Phobius"/>
    </source>
</evidence>
<gene>
    <name evidence="2" type="ORF">FIV42_24715</name>
</gene>
<keyword evidence="3" id="KW-1185">Reference proteome</keyword>
<dbReference type="EMBL" id="CP041186">
    <property type="protein sequence ID" value="QDG53830.1"/>
    <property type="molecule type" value="Genomic_DNA"/>
</dbReference>
<reference evidence="2 3" key="1">
    <citation type="submission" date="2019-06" db="EMBL/GenBank/DDBJ databases">
        <title>Persicimonas caeni gen. nov., sp. nov., a predatory bacterium isolated from solar saltern.</title>
        <authorList>
            <person name="Wang S."/>
        </authorList>
    </citation>
    <scope>NUCLEOTIDE SEQUENCE [LARGE SCALE GENOMIC DNA]</scope>
    <source>
        <strain evidence="2 3">YN101</strain>
    </source>
</reference>
<feature type="transmembrane region" description="Helical" evidence="1">
    <location>
        <begin position="51"/>
        <end position="71"/>
    </location>
</feature>